<keyword evidence="1" id="KW-0812">Transmembrane</keyword>
<proteinExistence type="predicted"/>
<feature type="domain" description="Sulfotransferase" evidence="2">
    <location>
        <begin position="180"/>
        <end position="417"/>
    </location>
</feature>
<evidence type="ECO:0000256" key="1">
    <source>
        <dbReference type="SAM" id="Phobius"/>
    </source>
</evidence>
<evidence type="ECO:0000313" key="3">
    <source>
        <dbReference type="Proteomes" id="UP000085678"/>
    </source>
</evidence>
<dbReference type="SUPFAM" id="SSF52540">
    <property type="entry name" value="P-loop containing nucleoside triphosphate hydrolases"/>
    <property type="match status" value="1"/>
</dbReference>
<sequence>MATCFTCGLKGRNLVFTALFCISAFGLTTYLGFNGQFQHRRMHFIFREHKPMHHQFGLENPGGNGQKLTLNLEKPPSDLETYRFPAGLSEGMKKSIEKSVRWMTGLKEPPKFLPEYKNPCWYEDFDPLIGKGKIYRDNWYGRFHPYAKKNSNAFKSWEFNLYSWWSQNKKRLRCIPYFYLAGIAKCGTTDLFQRILSHPDVADGLLKMSQWWGRLAYNTAGNGSGVPFIDFVDLFDYPARVIEKYTCTTCPKLHHQIVGDYSTNTLFDNDYWIRLLGNNPQLHEPNITTAHYIRYFQPGAKILAIFREPTERLYSDYLFFYKGVKSPERFHSLAKQAVELFDNCTKTFSVRSCAYNRTLHSQEALRIVRLRVGLYHVYVNDYLRVFPRDQLLFLRLEDYHNNMNESLNRVYNFLGLRDLNAREEYKVLRKGAVNSRSKNNTKIGDALERTKILLRNFYAKHNDLLAEALGDDGFKWHANEIKQPADNGPEKIAS</sequence>
<dbReference type="AlphaFoldDB" id="A0A1S3K0K6"/>
<dbReference type="GeneID" id="106177814"/>
<name>A0A1S3K0K6_LINAN</name>
<dbReference type="Proteomes" id="UP000085678">
    <property type="component" value="Unplaced"/>
</dbReference>
<keyword evidence="1" id="KW-0472">Membrane</keyword>
<dbReference type="PANTHER" id="PTHR15723">
    <property type="entry name" value="CARBOHYDRATE SULFOTRANSFERASE 15"/>
    <property type="match status" value="1"/>
</dbReference>
<feature type="transmembrane region" description="Helical" evidence="1">
    <location>
        <begin position="14"/>
        <end position="33"/>
    </location>
</feature>
<dbReference type="GO" id="GO:0050659">
    <property type="term" value="F:N-acetylgalactosamine 4-sulfate 6-O-sulfotransferase activity"/>
    <property type="evidence" value="ECO:0007669"/>
    <property type="project" value="TreeGrafter"/>
</dbReference>
<gene>
    <name evidence="4" type="primary">LOC106177814</name>
</gene>
<dbReference type="InterPro" id="IPR027417">
    <property type="entry name" value="P-loop_NTPase"/>
</dbReference>
<dbReference type="Pfam" id="PF00685">
    <property type="entry name" value="Sulfotransfer_1"/>
    <property type="match status" value="1"/>
</dbReference>
<keyword evidence="1" id="KW-1133">Transmembrane helix</keyword>
<dbReference type="RefSeq" id="XP_013416175.1">
    <property type="nucleotide sequence ID" value="XM_013560721.1"/>
</dbReference>
<protein>
    <submittedName>
        <fullName evidence="4">Carbohydrate sulfotransferase 15-like isoform X2</fullName>
    </submittedName>
</protein>
<dbReference type="PANTHER" id="PTHR15723:SF0">
    <property type="entry name" value="CARBOHYDRATE SULFOTRANSFERASE 15"/>
    <property type="match status" value="1"/>
</dbReference>
<dbReference type="InterPro" id="IPR000863">
    <property type="entry name" value="Sulfotransferase_dom"/>
</dbReference>
<dbReference type="Gene3D" id="3.40.50.300">
    <property type="entry name" value="P-loop containing nucleotide triphosphate hydrolases"/>
    <property type="match status" value="1"/>
</dbReference>
<organism evidence="3 4">
    <name type="scientific">Lingula anatina</name>
    <name type="common">Brachiopod</name>
    <name type="synonym">Lingula unguis</name>
    <dbReference type="NCBI Taxonomy" id="7574"/>
    <lineage>
        <taxon>Eukaryota</taxon>
        <taxon>Metazoa</taxon>
        <taxon>Spiralia</taxon>
        <taxon>Lophotrochozoa</taxon>
        <taxon>Brachiopoda</taxon>
        <taxon>Linguliformea</taxon>
        <taxon>Lingulata</taxon>
        <taxon>Lingulida</taxon>
        <taxon>Linguloidea</taxon>
        <taxon>Lingulidae</taxon>
        <taxon>Lingula</taxon>
    </lineage>
</organism>
<reference evidence="4" key="1">
    <citation type="submission" date="2025-08" db="UniProtKB">
        <authorList>
            <consortium name="RefSeq"/>
        </authorList>
    </citation>
    <scope>IDENTIFICATION</scope>
    <source>
        <tissue evidence="4">Gonads</tissue>
    </source>
</reference>
<evidence type="ECO:0000259" key="2">
    <source>
        <dbReference type="Pfam" id="PF00685"/>
    </source>
</evidence>
<dbReference type="OrthoDB" id="8068875at2759"/>
<accession>A0A1S3K0K6</accession>
<dbReference type="InterPro" id="IPR052654">
    <property type="entry name" value="CS_Sulfotransferase"/>
</dbReference>
<dbReference type="GO" id="GO:0019319">
    <property type="term" value="P:hexose biosynthetic process"/>
    <property type="evidence" value="ECO:0007669"/>
    <property type="project" value="TreeGrafter"/>
</dbReference>
<evidence type="ECO:0000313" key="4">
    <source>
        <dbReference type="RefSeq" id="XP_013416175.1"/>
    </source>
</evidence>
<keyword evidence="3" id="KW-1185">Reference proteome</keyword>